<feature type="compositionally biased region" description="Low complexity" evidence="2">
    <location>
        <begin position="58"/>
        <end position="81"/>
    </location>
</feature>
<feature type="compositionally biased region" description="Polar residues" evidence="2">
    <location>
        <begin position="108"/>
        <end position="126"/>
    </location>
</feature>
<dbReference type="EMBL" id="BLQM01000444">
    <property type="protein sequence ID" value="GMH90222.1"/>
    <property type="molecule type" value="Genomic_DNA"/>
</dbReference>
<dbReference type="AlphaFoldDB" id="A0A9W7BGX3"/>
<organism evidence="3 4">
    <name type="scientific">Triparma laevis f. inornata</name>
    <dbReference type="NCBI Taxonomy" id="1714386"/>
    <lineage>
        <taxon>Eukaryota</taxon>
        <taxon>Sar</taxon>
        <taxon>Stramenopiles</taxon>
        <taxon>Ochrophyta</taxon>
        <taxon>Bolidophyceae</taxon>
        <taxon>Parmales</taxon>
        <taxon>Triparmaceae</taxon>
        <taxon>Triparma</taxon>
    </lineage>
</organism>
<gene>
    <name evidence="3" type="ORF">TL16_g11701</name>
</gene>
<feature type="region of interest" description="Disordered" evidence="2">
    <location>
        <begin position="1"/>
        <end position="126"/>
    </location>
</feature>
<keyword evidence="1" id="KW-0175">Coiled coil</keyword>
<proteinExistence type="predicted"/>
<evidence type="ECO:0000256" key="2">
    <source>
        <dbReference type="SAM" id="MobiDB-lite"/>
    </source>
</evidence>
<name>A0A9W7BGX3_9STRA</name>
<comment type="caution">
    <text evidence="3">The sequence shown here is derived from an EMBL/GenBank/DDBJ whole genome shotgun (WGS) entry which is preliminary data.</text>
</comment>
<evidence type="ECO:0000313" key="4">
    <source>
        <dbReference type="Proteomes" id="UP001162640"/>
    </source>
</evidence>
<protein>
    <submittedName>
        <fullName evidence="3">Uncharacterized protein</fullName>
    </submittedName>
</protein>
<dbReference type="Proteomes" id="UP001162640">
    <property type="component" value="Unassembled WGS sequence"/>
</dbReference>
<evidence type="ECO:0000313" key="3">
    <source>
        <dbReference type="EMBL" id="GMH90222.1"/>
    </source>
</evidence>
<sequence>MAVPNPQPDDTDTNDKNNKNNNDNDNDQPPTPSDRTKFISDGVTLKGLIFNLIGRGGSPQRATPTPSTPSSPSAQADQDQQQQKRRLEEEQQQQKRLLLERQLRDAHNSLSQMTTKTSHLQASLSKAISRAETSEALASELQKSSSRLQADSIEQKEAMKTLDFKQESLRKILVDAKTKHDGSVMHLESVKARNLSLSAESLKLSTKNRKLDLDHSFEKEKNETLTTNNQRLQKTCKELRGDLAKAECDVKKAGVSIASQEKKIRQMTASLSSSSSLVKSLRGAVSAKVR</sequence>
<feature type="coiled-coil region" evidence="1">
    <location>
        <begin position="222"/>
        <end position="249"/>
    </location>
</feature>
<evidence type="ECO:0000256" key="1">
    <source>
        <dbReference type="SAM" id="Coils"/>
    </source>
</evidence>
<reference evidence="4" key="1">
    <citation type="journal article" date="2023" name="Commun. Biol.">
        <title>Genome analysis of Parmales, the sister group of diatoms, reveals the evolutionary specialization of diatoms from phago-mixotrophs to photoautotrophs.</title>
        <authorList>
            <person name="Ban H."/>
            <person name="Sato S."/>
            <person name="Yoshikawa S."/>
            <person name="Yamada K."/>
            <person name="Nakamura Y."/>
            <person name="Ichinomiya M."/>
            <person name="Sato N."/>
            <person name="Blanc-Mathieu R."/>
            <person name="Endo H."/>
            <person name="Kuwata A."/>
            <person name="Ogata H."/>
        </authorList>
    </citation>
    <scope>NUCLEOTIDE SEQUENCE [LARGE SCALE GENOMIC DNA]</scope>
</reference>
<accession>A0A9W7BGX3</accession>
<feature type="compositionally biased region" description="Basic and acidic residues" evidence="2">
    <location>
        <begin position="85"/>
        <end position="107"/>
    </location>
</feature>